<dbReference type="SUPFAM" id="SSF52540">
    <property type="entry name" value="P-loop containing nucleoside triphosphate hydrolases"/>
    <property type="match status" value="2"/>
</dbReference>
<dbReference type="PANTHER" id="PTHR43790">
    <property type="entry name" value="CARBOHYDRATE TRANSPORT ATP-BINDING PROTEIN MG119-RELATED"/>
    <property type="match status" value="1"/>
</dbReference>
<keyword evidence="5" id="KW-0677">Repeat</keyword>
<dbReference type="PANTHER" id="PTHR43790:SF3">
    <property type="entry name" value="D-ALLOSE IMPORT ATP-BINDING PROTEIN ALSA-RELATED"/>
    <property type="match status" value="1"/>
</dbReference>
<reference evidence="11 12" key="1">
    <citation type="submission" date="2018-07" db="EMBL/GenBank/DDBJ databases">
        <title>Genomic Encyclopedia of Type Strains, Phase III (KMG-III): the genomes of soil and plant-associated and newly described type strains.</title>
        <authorList>
            <person name="Whitman W."/>
        </authorList>
    </citation>
    <scope>NUCLEOTIDE SEQUENCE [LARGE SCALE GENOMIC DNA]</scope>
    <source>
        <strain evidence="11 12">CECT 7287</strain>
    </source>
</reference>
<gene>
    <name evidence="11" type="ORF">DFP98_11637</name>
</gene>
<accession>A0A3D9JML5</accession>
<keyword evidence="9" id="KW-0472">Membrane</keyword>
<name>A0A3D9JML5_9BACL</name>
<dbReference type="SMART" id="SM00382">
    <property type="entry name" value="AAA"/>
    <property type="match status" value="2"/>
</dbReference>
<dbReference type="Pfam" id="PF00005">
    <property type="entry name" value="ABC_tran"/>
    <property type="match status" value="2"/>
</dbReference>
<dbReference type="CDD" id="cd03215">
    <property type="entry name" value="ABC_Carb_Monos_II"/>
    <property type="match status" value="1"/>
</dbReference>
<dbReference type="InterPro" id="IPR003593">
    <property type="entry name" value="AAA+_ATPase"/>
</dbReference>
<evidence type="ECO:0000256" key="9">
    <source>
        <dbReference type="ARBA" id="ARBA00023136"/>
    </source>
</evidence>
<comment type="caution">
    <text evidence="11">The sequence shown here is derived from an EMBL/GenBank/DDBJ whole genome shotgun (WGS) entry which is preliminary data.</text>
</comment>
<dbReference type="InterPro" id="IPR017871">
    <property type="entry name" value="ABC_transporter-like_CS"/>
</dbReference>
<evidence type="ECO:0000313" key="12">
    <source>
        <dbReference type="Proteomes" id="UP000256977"/>
    </source>
</evidence>
<dbReference type="GO" id="GO:0005524">
    <property type="term" value="F:ATP binding"/>
    <property type="evidence" value="ECO:0007669"/>
    <property type="project" value="UniProtKB-KW"/>
</dbReference>
<keyword evidence="12" id="KW-1185">Reference proteome</keyword>
<sequence length="496" mass="55143">MDKGNELLLELKNISKRFYGSYALKDASFQLRKGEVHILCGENGAGKSTLMKILAGVQGKDGGEILLEGRPVSIGSPLEARELGIAIVFQELSLSPTITVAENLFLNREFGRFFVNRKKMYAESRKILELVGLKCDPNVLLSSLSIAETQLVQIAKALSMNAKIIIMDEPVSSITEEDTDKLFELINGLKRQGVGIIYIDHRIENYKRIGDRVTILRDGCVIETLDVGTATKADIVERMVGREISQLYPKTSKPTKEVKLKVQGLTDDKIKNINLEIYKGEVFGLAGLGGAGRSEILRMIFGANKINRSGIVEIDGKTVRIRSPKDTMKVGMGYVPEDRKLQSLILFRPVSFNLSLAFLDLFGKGPFLNNSKENQIVDEQIRSMQIRMLSKKAAVKELSGGNQQKVVLSRWLINDKLNILLVDEPTRGVDVGVKYEIYKMIDELANAGITILLVTSELSELMGLCDRIAIVREGEISGILERDEFDQTAIMHLCVH</sequence>
<dbReference type="Gene3D" id="3.40.50.300">
    <property type="entry name" value="P-loop containing nucleotide triphosphate hydrolases"/>
    <property type="match status" value="2"/>
</dbReference>
<dbReference type="InterPro" id="IPR050107">
    <property type="entry name" value="ABC_carbohydrate_import_ATPase"/>
</dbReference>
<dbReference type="RefSeq" id="WP_116062345.1">
    <property type="nucleotide sequence ID" value="NZ_QRDZ01000016.1"/>
</dbReference>
<keyword evidence="8" id="KW-1278">Translocase</keyword>
<protein>
    <submittedName>
        <fullName evidence="11">Monosaccharide ABC transporter ATP-binding protein (CUT2 family)</fullName>
    </submittedName>
</protein>
<evidence type="ECO:0000313" key="11">
    <source>
        <dbReference type="EMBL" id="RED75235.1"/>
    </source>
</evidence>
<evidence type="ECO:0000256" key="2">
    <source>
        <dbReference type="ARBA" id="ARBA00022448"/>
    </source>
</evidence>
<organism evidence="11 12">
    <name type="scientific">Cohnella phaseoli</name>
    <dbReference type="NCBI Taxonomy" id="456490"/>
    <lineage>
        <taxon>Bacteria</taxon>
        <taxon>Bacillati</taxon>
        <taxon>Bacillota</taxon>
        <taxon>Bacilli</taxon>
        <taxon>Bacillales</taxon>
        <taxon>Paenibacillaceae</taxon>
        <taxon>Cohnella</taxon>
    </lineage>
</organism>
<dbReference type="GO" id="GO:0016887">
    <property type="term" value="F:ATP hydrolysis activity"/>
    <property type="evidence" value="ECO:0007669"/>
    <property type="project" value="InterPro"/>
</dbReference>
<dbReference type="GO" id="GO:0005886">
    <property type="term" value="C:plasma membrane"/>
    <property type="evidence" value="ECO:0007669"/>
    <property type="project" value="UniProtKB-SubCell"/>
</dbReference>
<dbReference type="EMBL" id="QRDZ01000016">
    <property type="protein sequence ID" value="RED75235.1"/>
    <property type="molecule type" value="Genomic_DNA"/>
</dbReference>
<dbReference type="PROSITE" id="PS00211">
    <property type="entry name" value="ABC_TRANSPORTER_1"/>
    <property type="match status" value="1"/>
</dbReference>
<comment type="subcellular location">
    <subcellularLocation>
        <location evidence="1">Cell membrane</location>
        <topology evidence="1">Peripheral membrane protein</topology>
    </subcellularLocation>
</comment>
<dbReference type="Proteomes" id="UP000256977">
    <property type="component" value="Unassembled WGS sequence"/>
</dbReference>
<keyword evidence="2" id="KW-0813">Transport</keyword>
<evidence type="ECO:0000256" key="8">
    <source>
        <dbReference type="ARBA" id="ARBA00022967"/>
    </source>
</evidence>
<dbReference type="CDD" id="cd03216">
    <property type="entry name" value="ABC_Carb_Monos_I"/>
    <property type="match status" value="1"/>
</dbReference>
<dbReference type="FunFam" id="3.40.50.300:FF:000127">
    <property type="entry name" value="Ribose import ATP-binding protein RbsA"/>
    <property type="match status" value="1"/>
</dbReference>
<dbReference type="InterPro" id="IPR003439">
    <property type="entry name" value="ABC_transporter-like_ATP-bd"/>
</dbReference>
<dbReference type="OrthoDB" id="9766104at2"/>
<evidence type="ECO:0000256" key="5">
    <source>
        <dbReference type="ARBA" id="ARBA00022737"/>
    </source>
</evidence>
<evidence type="ECO:0000256" key="6">
    <source>
        <dbReference type="ARBA" id="ARBA00022741"/>
    </source>
</evidence>
<keyword evidence="3" id="KW-1003">Cell membrane</keyword>
<dbReference type="AlphaFoldDB" id="A0A3D9JML5"/>
<keyword evidence="4" id="KW-0762">Sugar transport</keyword>
<feature type="domain" description="ABC transporter" evidence="10">
    <location>
        <begin position="9"/>
        <end position="243"/>
    </location>
</feature>
<keyword evidence="6" id="KW-0547">Nucleotide-binding</keyword>
<dbReference type="PROSITE" id="PS50893">
    <property type="entry name" value="ABC_TRANSPORTER_2"/>
    <property type="match status" value="2"/>
</dbReference>
<dbReference type="InterPro" id="IPR027417">
    <property type="entry name" value="P-loop_NTPase"/>
</dbReference>
<evidence type="ECO:0000259" key="10">
    <source>
        <dbReference type="PROSITE" id="PS50893"/>
    </source>
</evidence>
<proteinExistence type="predicted"/>
<evidence type="ECO:0000256" key="1">
    <source>
        <dbReference type="ARBA" id="ARBA00004202"/>
    </source>
</evidence>
<evidence type="ECO:0000256" key="7">
    <source>
        <dbReference type="ARBA" id="ARBA00022840"/>
    </source>
</evidence>
<evidence type="ECO:0000256" key="3">
    <source>
        <dbReference type="ARBA" id="ARBA00022475"/>
    </source>
</evidence>
<keyword evidence="7 11" id="KW-0067">ATP-binding</keyword>
<feature type="domain" description="ABC transporter" evidence="10">
    <location>
        <begin position="255"/>
        <end position="493"/>
    </location>
</feature>
<evidence type="ECO:0000256" key="4">
    <source>
        <dbReference type="ARBA" id="ARBA00022597"/>
    </source>
</evidence>